<organism evidence="1 2">
    <name type="scientific">Ambispora leptoticha</name>
    <dbReference type="NCBI Taxonomy" id="144679"/>
    <lineage>
        <taxon>Eukaryota</taxon>
        <taxon>Fungi</taxon>
        <taxon>Fungi incertae sedis</taxon>
        <taxon>Mucoromycota</taxon>
        <taxon>Glomeromycotina</taxon>
        <taxon>Glomeromycetes</taxon>
        <taxon>Archaeosporales</taxon>
        <taxon>Ambisporaceae</taxon>
        <taxon>Ambispora</taxon>
    </lineage>
</organism>
<dbReference type="EMBL" id="CAJVPS010054502">
    <property type="protein sequence ID" value="CAG8774143.1"/>
    <property type="molecule type" value="Genomic_DNA"/>
</dbReference>
<dbReference type="Proteomes" id="UP000789508">
    <property type="component" value="Unassembled WGS sequence"/>
</dbReference>
<sequence length="46" mass="5103">SFLPNLIKIKTSASQQLQPQTINALNNLLVLWNQNPLAIDNSLTIT</sequence>
<protein>
    <submittedName>
        <fullName evidence="1">638_t:CDS:1</fullName>
    </submittedName>
</protein>
<dbReference type="AlphaFoldDB" id="A0A9N9NXY0"/>
<evidence type="ECO:0000313" key="1">
    <source>
        <dbReference type="EMBL" id="CAG8774143.1"/>
    </source>
</evidence>
<comment type="caution">
    <text evidence="1">The sequence shown here is derived from an EMBL/GenBank/DDBJ whole genome shotgun (WGS) entry which is preliminary data.</text>
</comment>
<feature type="non-terminal residue" evidence="1">
    <location>
        <position position="46"/>
    </location>
</feature>
<feature type="non-terminal residue" evidence="1">
    <location>
        <position position="1"/>
    </location>
</feature>
<proteinExistence type="predicted"/>
<evidence type="ECO:0000313" key="2">
    <source>
        <dbReference type="Proteomes" id="UP000789508"/>
    </source>
</evidence>
<keyword evidence="2" id="KW-1185">Reference proteome</keyword>
<gene>
    <name evidence="1" type="ORF">ALEPTO_LOCUS14303</name>
</gene>
<accession>A0A9N9NXY0</accession>
<name>A0A9N9NXY0_9GLOM</name>
<reference evidence="1" key="1">
    <citation type="submission" date="2021-06" db="EMBL/GenBank/DDBJ databases">
        <authorList>
            <person name="Kallberg Y."/>
            <person name="Tangrot J."/>
            <person name="Rosling A."/>
        </authorList>
    </citation>
    <scope>NUCLEOTIDE SEQUENCE</scope>
    <source>
        <strain evidence="1">FL130A</strain>
    </source>
</reference>